<feature type="transmembrane region" description="Helical" evidence="1">
    <location>
        <begin position="15"/>
        <end position="34"/>
    </location>
</feature>
<protein>
    <recommendedName>
        <fullName evidence="2">DUF7702 domain-containing protein</fullName>
    </recommendedName>
</protein>
<dbReference type="PANTHER" id="PTHR42109">
    <property type="entry name" value="UNPLACED GENOMIC SCAFFOLD UM_SCAF_CONTIG_1.265, WHOLE GENOME SHOTGUN SEQUENCE"/>
    <property type="match status" value="1"/>
</dbReference>
<keyword evidence="1" id="KW-1133">Transmembrane helix</keyword>
<keyword evidence="1" id="KW-0812">Transmembrane</keyword>
<feature type="transmembrane region" description="Helical" evidence="1">
    <location>
        <begin position="199"/>
        <end position="221"/>
    </location>
</feature>
<feature type="transmembrane region" description="Helical" evidence="1">
    <location>
        <begin position="76"/>
        <end position="99"/>
    </location>
</feature>
<feature type="domain" description="DUF7702" evidence="2">
    <location>
        <begin position="46"/>
        <end position="222"/>
    </location>
</feature>
<dbReference type="Pfam" id="PF24800">
    <property type="entry name" value="DUF7702"/>
    <property type="match status" value="1"/>
</dbReference>
<keyword evidence="1" id="KW-0472">Membrane</keyword>
<evidence type="ECO:0000313" key="3">
    <source>
        <dbReference type="EMBL" id="KAK0455284.1"/>
    </source>
</evidence>
<name>A0AA39N2T2_ARMTA</name>
<keyword evidence="4" id="KW-1185">Reference proteome</keyword>
<dbReference type="RefSeq" id="XP_060328794.1">
    <property type="nucleotide sequence ID" value="XM_060475697.1"/>
</dbReference>
<sequence>MPTINYAEAYGYDSMTAAVVFAIAFAPLCGFFAFQFIRIPTYVYGILGLFCILRVAAFAIRAIMINSIGAAENLDLFIADQVLFGIGFFGLLYAAYTLVLDRGLLSKAPPPEDRISMIASNRRLFRLLLLVAVGLGIYGITSSFNDPSSSIASTLRKVSVIIFLVLTVIQAYLTFVLIRRELQDRYRPLQYTSFGERHGAFILCAISLLLLVREAFMIATINDSKKEADEHFWYPLVAIPEILAVLLYCAPGLVPPRSQLPK</sequence>
<feature type="transmembrane region" description="Helical" evidence="1">
    <location>
        <begin position="160"/>
        <end position="178"/>
    </location>
</feature>
<dbReference type="EMBL" id="JAUEPS010000026">
    <property type="protein sequence ID" value="KAK0455284.1"/>
    <property type="molecule type" value="Genomic_DNA"/>
</dbReference>
<evidence type="ECO:0000259" key="2">
    <source>
        <dbReference type="Pfam" id="PF24800"/>
    </source>
</evidence>
<accession>A0AA39N2T2</accession>
<evidence type="ECO:0000256" key="1">
    <source>
        <dbReference type="SAM" id="Phobius"/>
    </source>
</evidence>
<organism evidence="3 4">
    <name type="scientific">Armillaria tabescens</name>
    <name type="common">Ringless honey mushroom</name>
    <name type="synonym">Agaricus tabescens</name>
    <dbReference type="NCBI Taxonomy" id="1929756"/>
    <lineage>
        <taxon>Eukaryota</taxon>
        <taxon>Fungi</taxon>
        <taxon>Dikarya</taxon>
        <taxon>Basidiomycota</taxon>
        <taxon>Agaricomycotina</taxon>
        <taxon>Agaricomycetes</taxon>
        <taxon>Agaricomycetidae</taxon>
        <taxon>Agaricales</taxon>
        <taxon>Marasmiineae</taxon>
        <taxon>Physalacriaceae</taxon>
        <taxon>Desarmillaria</taxon>
    </lineage>
</organism>
<evidence type="ECO:0000313" key="4">
    <source>
        <dbReference type="Proteomes" id="UP001175211"/>
    </source>
</evidence>
<dbReference type="GeneID" id="85359245"/>
<dbReference type="PANTHER" id="PTHR42109:SF2">
    <property type="entry name" value="INTEGRAL MEMBRANE PROTEIN"/>
    <property type="match status" value="1"/>
</dbReference>
<feature type="transmembrane region" description="Helical" evidence="1">
    <location>
        <begin position="41"/>
        <end position="64"/>
    </location>
</feature>
<proteinExistence type="predicted"/>
<dbReference type="Proteomes" id="UP001175211">
    <property type="component" value="Unassembled WGS sequence"/>
</dbReference>
<comment type="caution">
    <text evidence="3">The sequence shown here is derived from an EMBL/GenBank/DDBJ whole genome shotgun (WGS) entry which is preliminary data.</text>
</comment>
<gene>
    <name evidence="3" type="ORF">EV420DRAFT_1621459</name>
</gene>
<dbReference type="InterPro" id="IPR056119">
    <property type="entry name" value="DUF7702"/>
</dbReference>
<reference evidence="3" key="1">
    <citation type="submission" date="2023-06" db="EMBL/GenBank/DDBJ databases">
        <authorList>
            <consortium name="Lawrence Berkeley National Laboratory"/>
            <person name="Ahrendt S."/>
            <person name="Sahu N."/>
            <person name="Indic B."/>
            <person name="Wong-Bajracharya J."/>
            <person name="Merenyi Z."/>
            <person name="Ke H.-M."/>
            <person name="Monk M."/>
            <person name="Kocsube S."/>
            <person name="Drula E."/>
            <person name="Lipzen A."/>
            <person name="Balint B."/>
            <person name="Henrissat B."/>
            <person name="Andreopoulos B."/>
            <person name="Martin F.M."/>
            <person name="Harder C.B."/>
            <person name="Rigling D."/>
            <person name="Ford K.L."/>
            <person name="Foster G.D."/>
            <person name="Pangilinan J."/>
            <person name="Papanicolaou A."/>
            <person name="Barry K."/>
            <person name="LaButti K."/>
            <person name="Viragh M."/>
            <person name="Koriabine M."/>
            <person name="Yan M."/>
            <person name="Riley R."/>
            <person name="Champramary S."/>
            <person name="Plett K.L."/>
            <person name="Tsai I.J."/>
            <person name="Slot J."/>
            <person name="Sipos G."/>
            <person name="Plett J."/>
            <person name="Nagy L.G."/>
            <person name="Grigoriev I.V."/>
        </authorList>
    </citation>
    <scope>NUCLEOTIDE SEQUENCE</scope>
    <source>
        <strain evidence="3">CCBAS 213</strain>
    </source>
</reference>
<feature type="transmembrane region" description="Helical" evidence="1">
    <location>
        <begin position="233"/>
        <end position="254"/>
    </location>
</feature>
<feature type="transmembrane region" description="Helical" evidence="1">
    <location>
        <begin position="124"/>
        <end position="140"/>
    </location>
</feature>
<dbReference type="AlphaFoldDB" id="A0AA39N2T2"/>